<name>A0AAW1KFM8_POPJA</name>
<feature type="region of interest" description="Disordered" evidence="1">
    <location>
        <begin position="56"/>
        <end position="99"/>
    </location>
</feature>
<evidence type="ECO:0000256" key="1">
    <source>
        <dbReference type="SAM" id="MobiDB-lite"/>
    </source>
</evidence>
<reference evidence="2 3" key="1">
    <citation type="journal article" date="2024" name="BMC Genomics">
        <title>De novo assembly and annotation of Popillia japonica's genome with initial clues to its potential as an invasive pest.</title>
        <authorList>
            <person name="Cucini C."/>
            <person name="Boschi S."/>
            <person name="Funari R."/>
            <person name="Cardaioli E."/>
            <person name="Iannotti N."/>
            <person name="Marturano G."/>
            <person name="Paoli F."/>
            <person name="Bruttini M."/>
            <person name="Carapelli A."/>
            <person name="Frati F."/>
            <person name="Nardi F."/>
        </authorList>
    </citation>
    <scope>NUCLEOTIDE SEQUENCE [LARGE SCALE GENOMIC DNA]</scope>
    <source>
        <strain evidence="2">DMR45628</strain>
    </source>
</reference>
<evidence type="ECO:0000313" key="3">
    <source>
        <dbReference type="Proteomes" id="UP001458880"/>
    </source>
</evidence>
<organism evidence="2 3">
    <name type="scientific">Popillia japonica</name>
    <name type="common">Japanese beetle</name>
    <dbReference type="NCBI Taxonomy" id="7064"/>
    <lineage>
        <taxon>Eukaryota</taxon>
        <taxon>Metazoa</taxon>
        <taxon>Ecdysozoa</taxon>
        <taxon>Arthropoda</taxon>
        <taxon>Hexapoda</taxon>
        <taxon>Insecta</taxon>
        <taxon>Pterygota</taxon>
        <taxon>Neoptera</taxon>
        <taxon>Endopterygota</taxon>
        <taxon>Coleoptera</taxon>
        <taxon>Polyphaga</taxon>
        <taxon>Scarabaeiformia</taxon>
        <taxon>Scarabaeidae</taxon>
        <taxon>Rutelinae</taxon>
        <taxon>Popillia</taxon>
    </lineage>
</organism>
<dbReference type="Proteomes" id="UP001458880">
    <property type="component" value="Unassembled WGS sequence"/>
</dbReference>
<accession>A0AAW1KFM8</accession>
<feature type="compositionally biased region" description="Basic and acidic residues" evidence="1">
    <location>
        <begin position="56"/>
        <end position="67"/>
    </location>
</feature>
<protein>
    <recommendedName>
        <fullName evidence="4">DWNN domain-containing protein</fullName>
    </recommendedName>
</protein>
<sequence>MLTRLFKIKCDKKETFTKHRTPSNIDLNIKVLKKEILQSDGVTDVAYYEPETVESKRGGEIVARSEDELTGLRSNGHEQRKSRQHTLSPGGSGDYSLRG</sequence>
<keyword evidence="3" id="KW-1185">Reference proteome</keyword>
<dbReference type="AlphaFoldDB" id="A0AAW1KFM8"/>
<evidence type="ECO:0008006" key="4">
    <source>
        <dbReference type="Google" id="ProtNLM"/>
    </source>
</evidence>
<gene>
    <name evidence="2" type="ORF">QE152_g23432</name>
</gene>
<dbReference type="EMBL" id="JASPKY010000233">
    <property type="protein sequence ID" value="KAK9717998.1"/>
    <property type="molecule type" value="Genomic_DNA"/>
</dbReference>
<comment type="caution">
    <text evidence="2">The sequence shown here is derived from an EMBL/GenBank/DDBJ whole genome shotgun (WGS) entry which is preliminary data.</text>
</comment>
<evidence type="ECO:0000313" key="2">
    <source>
        <dbReference type="EMBL" id="KAK9717998.1"/>
    </source>
</evidence>
<proteinExistence type="predicted"/>